<evidence type="ECO:0000313" key="2">
    <source>
        <dbReference type="EMBL" id="KAA8498349.1"/>
    </source>
</evidence>
<dbReference type="EMBL" id="VRMN01000001">
    <property type="protein sequence ID" value="KAA8498349.1"/>
    <property type="molecule type" value="Genomic_DNA"/>
</dbReference>
<feature type="region of interest" description="Disordered" evidence="1">
    <location>
        <begin position="1"/>
        <end position="39"/>
    </location>
</feature>
<proteinExistence type="predicted"/>
<reference evidence="3" key="1">
    <citation type="journal article" date="2019" name="Nat. Commun.">
        <title>Expansion of phycobilisome linker gene families in mesophilic red algae.</title>
        <authorList>
            <person name="Lee J."/>
            <person name="Kim D."/>
            <person name="Bhattacharya D."/>
            <person name="Yoon H.S."/>
        </authorList>
    </citation>
    <scope>NUCLEOTIDE SEQUENCE [LARGE SCALE GENOMIC DNA]</scope>
    <source>
        <strain evidence="3">CCMP 1328</strain>
    </source>
</reference>
<keyword evidence="3" id="KW-1185">Reference proteome</keyword>
<sequence>MDDEHPMALRRMVGRGVVEEKDLDQTAPSPDPASLLRPRPAHSPGIDFCNGICVYRSRAQGVRADQRYFLLQPQIHHAMDTVARIRRQKEYSVDCECKM</sequence>
<comment type="caution">
    <text evidence="2">The sequence shown here is derived from an EMBL/GenBank/DDBJ whole genome shotgun (WGS) entry which is preliminary data.</text>
</comment>
<dbReference type="Proteomes" id="UP000324585">
    <property type="component" value="Unassembled WGS sequence"/>
</dbReference>
<accession>A0A5J4Z303</accession>
<organism evidence="2 3">
    <name type="scientific">Porphyridium purpureum</name>
    <name type="common">Red alga</name>
    <name type="synonym">Porphyridium cruentum</name>
    <dbReference type="NCBI Taxonomy" id="35688"/>
    <lineage>
        <taxon>Eukaryota</taxon>
        <taxon>Rhodophyta</taxon>
        <taxon>Bangiophyceae</taxon>
        <taxon>Porphyridiales</taxon>
        <taxon>Porphyridiaceae</taxon>
        <taxon>Porphyridium</taxon>
    </lineage>
</organism>
<evidence type="ECO:0000313" key="3">
    <source>
        <dbReference type="Proteomes" id="UP000324585"/>
    </source>
</evidence>
<name>A0A5J4Z303_PORPP</name>
<protein>
    <submittedName>
        <fullName evidence="2">Uncharacterized protein</fullName>
    </submittedName>
</protein>
<gene>
    <name evidence="2" type="ORF">FVE85_5934</name>
</gene>
<evidence type="ECO:0000256" key="1">
    <source>
        <dbReference type="SAM" id="MobiDB-lite"/>
    </source>
</evidence>
<dbReference type="AlphaFoldDB" id="A0A5J4Z303"/>